<gene>
    <name evidence="1" type="ORF">CLUP02_02118</name>
</gene>
<sequence length="96" mass="10867">MWEYFIATAFTVTRESEQVVVKTSMTKISSWGGQNPDHQNALYRADYLTVASKLPLILLQSTSLNKQPASKSFKLMGTLVFPGLTPRDNQLKMNRE</sequence>
<organism evidence="1 2">
    <name type="scientific">Colletotrichum lupini</name>
    <dbReference type="NCBI Taxonomy" id="145971"/>
    <lineage>
        <taxon>Eukaryota</taxon>
        <taxon>Fungi</taxon>
        <taxon>Dikarya</taxon>
        <taxon>Ascomycota</taxon>
        <taxon>Pezizomycotina</taxon>
        <taxon>Sordariomycetes</taxon>
        <taxon>Hypocreomycetidae</taxon>
        <taxon>Glomerellales</taxon>
        <taxon>Glomerellaceae</taxon>
        <taxon>Colletotrichum</taxon>
        <taxon>Colletotrichum acutatum species complex</taxon>
    </lineage>
</organism>
<dbReference type="Proteomes" id="UP000830671">
    <property type="component" value="Chromosome 1"/>
</dbReference>
<proteinExistence type="predicted"/>
<dbReference type="RefSeq" id="XP_049137109.1">
    <property type="nucleotide sequence ID" value="XM_049281152.1"/>
</dbReference>
<dbReference type="AlphaFoldDB" id="A0A9Q8SDW6"/>
<evidence type="ECO:0000313" key="2">
    <source>
        <dbReference type="Proteomes" id="UP000830671"/>
    </source>
</evidence>
<reference evidence="1" key="1">
    <citation type="journal article" date="2021" name="Mol. Plant Microbe Interact.">
        <title>Complete Genome Sequence of the Plant-Pathogenic Fungus Colletotrichum lupini.</title>
        <authorList>
            <person name="Baroncelli R."/>
            <person name="Pensec F."/>
            <person name="Da Lio D."/>
            <person name="Boufleur T."/>
            <person name="Vicente I."/>
            <person name="Sarrocco S."/>
            <person name="Picot A."/>
            <person name="Baraldi E."/>
            <person name="Sukno S."/>
            <person name="Thon M."/>
            <person name="Le Floch G."/>
        </authorList>
    </citation>
    <scope>NUCLEOTIDE SEQUENCE</scope>
    <source>
        <strain evidence="1">IMI 504893</strain>
    </source>
</reference>
<evidence type="ECO:0000313" key="1">
    <source>
        <dbReference type="EMBL" id="UQC75464.1"/>
    </source>
</evidence>
<dbReference type="KEGG" id="clup:CLUP02_02118"/>
<keyword evidence="2" id="KW-1185">Reference proteome</keyword>
<protein>
    <submittedName>
        <fullName evidence="1">Uncharacterized protein</fullName>
    </submittedName>
</protein>
<dbReference type="GeneID" id="73336162"/>
<dbReference type="EMBL" id="CP019471">
    <property type="protein sequence ID" value="UQC75464.1"/>
    <property type="molecule type" value="Genomic_DNA"/>
</dbReference>
<name>A0A9Q8SDW6_9PEZI</name>
<accession>A0A9Q8SDW6</accession>